<name>A0ABT4PHC6_9BACT</name>
<evidence type="ECO:0000313" key="1">
    <source>
        <dbReference type="EMBL" id="MCZ8372451.1"/>
    </source>
</evidence>
<evidence type="ECO:0008006" key="3">
    <source>
        <dbReference type="Google" id="ProtNLM"/>
    </source>
</evidence>
<comment type="caution">
    <text evidence="1">The sequence shown here is derived from an EMBL/GenBank/DDBJ whole genome shotgun (WGS) entry which is preliminary data.</text>
</comment>
<evidence type="ECO:0000313" key="2">
    <source>
        <dbReference type="Proteomes" id="UP001141933"/>
    </source>
</evidence>
<organism evidence="1 2">
    <name type="scientific">Phocaeicola acetigenes</name>
    <dbReference type="NCBI Taxonomy" id="3016083"/>
    <lineage>
        <taxon>Bacteria</taxon>
        <taxon>Pseudomonadati</taxon>
        <taxon>Bacteroidota</taxon>
        <taxon>Bacteroidia</taxon>
        <taxon>Bacteroidales</taxon>
        <taxon>Bacteroidaceae</taxon>
        <taxon>Phocaeicola</taxon>
    </lineage>
</organism>
<accession>A0ABT4PHC6</accession>
<proteinExistence type="predicted"/>
<dbReference type="EMBL" id="JAPZVM010000004">
    <property type="protein sequence ID" value="MCZ8372451.1"/>
    <property type="molecule type" value="Genomic_DNA"/>
</dbReference>
<gene>
    <name evidence="1" type="ORF">O6P32_06965</name>
</gene>
<reference evidence="1" key="1">
    <citation type="submission" date="2022-12" db="EMBL/GenBank/DDBJ databases">
        <title>Phocaeicola acetigenes sp. nov., isolated feces from a healthy human.</title>
        <authorList>
            <person name="Do H."/>
            <person name="Ha Y.B."/>
            <person name="Kim J.-S."/>
            <person name="Suh M.K."/>
            <person name="Kim H.S."/>
            <person name="Lee J.-S."/>
        </authorList>
    </citation>
    <scope>NUCLEOTIDE SEQUENCE</scope>
    <source>
        <strain evidence="1">KGMB11183</strain>
    </source>
</reference>
<dbReference type="SUPFAM" id="SSF53756">
    <property type="entry name" value="UDP-Glycosyltransferase/glycogen phosphorylase"/>
    <property type="match status" value="1"/>
</dbReference>
<dbReference type="Gene3D" id="3.40.50.2000">
    <property type="entry name" value="Glycogen Phosphorylase B"/>
    <property type="match status" value="1"/>
</dbReference>
<dbReference type="RefSeq" id="WP_269877658.1">
    <property type="nucleotide sequence ID" value="NZ_JAPZVM010000004.1"/>
</dbReference>
<protein>
    <recommendedName>
        <fullName evidence="3">Glycosyltransferase family 1 protein</fullName>
    </recommendedName>
</protein>
<keyword evidence="2" id="KW-1185">Reference proteome</keyword>
<dbReference type="Proteomes" id="UP001141933">
    <property type="component" value="Unassembled WGS sequence"/>
</dbReference>
<sequence length="348" mass="40064">MKTLYIADVRSMNNNGISPGHYFPVASNYYNMFKDTCKVLVTGGPIYKTKFNNTYLLPYDTYSQKSNIINKIRTLKNLMFLFKHKNENDIIIIQSSSVATALIGIALFKQSKCKVYTIQYNTECVNSPIKKIIYKLASSKINGIICPDKKIGNAYKRPYCIVPDYIYTGHNAKKILPFSERKYDFSLLGLICKDKGVVEVAQKLKHTNYRILIAGKPQTEEIKKEIIEICKNSNNIELKLEYLSDEEYDTTIRNSKYCILNYSGAYSEHSSGVVFDIIFRGTPVIGKKCKFLDFITVYNIGRIFDEIENFSPTEVLIPSVHQNYINNINNYYLTHQQHILSLKNFLNL</sequence>